<evidence type="ECO:0000256" key="4">
    <source>
        <dbReference type="ARBA" id="ARBA00023125"/>
    </source>
</evidence>
<evidence type="ECO:0000256" key="9">
    <source>
        <dbReference type="ARBA" id="ARBA00037612"/>
    </source>
</evidence>
<dbReference type="InterPro" id="IPR000814">
    <property type="entry name" value="TBP"/>
</dbReference>
<reference evidence="13 14" key="1">
    <citation type="submission" date="2020-08" db="EMBL/GenBank/DDBJ databases">
        <title>Aphidius gifuensis genome sequencing and assembly.</title>
        <authorList>
            <person name="Du Z."/>
        </authorList>
    </citation>
    <scope>NUCLEOTIDE SEQUENCE [LARGE SCALE GENOMIC DNA]</scope>
    <source>
        <strain evidence="13">YNYX2018</strain>
        <tissue evidence="13">Adults</tissue>
    </source>
</reference>
<evidence type="ECO:0000256" key="10">
    <source>
        <dbReference type="ARBA" id="ARBA00042653"/>
    </source>
</evidence>
<evidence type="ECO:0000256" key="11">
    <source>
        <dbReference type="ARBA" id="ARBA00042691"/>
    </source>
</evidence>
<dbReference type="Proteomes" id="UP000639338">
    <property type="component" value="Unassembled WGS sequence"/>
</dbReference>
<feature type="region of interest" description="Disordered" evidence="12">
    <location>
        <begin position="74"/>
        <end position="125"/>
    </location>
</feature>
<keyword evidence="6" id="KW-0539">Nucleus</keyword>
<evidence type="ECO:0000256" key="2">
    <source>
        <dbReference type="ARBA" id="ARBA00005560"/>
    </source>
</evidence>
<comment type="caution">
    <text evidence="13">The sequence shown here is derived from an EMBL/GenBank/DDBJ whole genome shotgun (WGS) entry which is preliminary data.</text>
</comment>
<comment type="subcellular location">
    <subcellularLocation>
        <location evidence="1">Nucleus</location>
    </subcellularLocation>
</comment>
<evidence type="ECO:0000256" key="8">
    <source>
        <dbReference type="ARBA" id="ARBA00033017"/>
    </source>
</evidence>
<dbReference type="PROSITE" id="PS00351">
    <property type="entry name" value="TFIID"/>
    <property type="match status" value="1"/>
</dbReference>
<dbReference type="GO" id="GO:0001092">
    <property type="term" value="F:TFIIA-class transcription factor complex binding"/>
    <property type="evidence" value="ECO:0007669"/>
    <property type="project" value="UniProtKB-ARBA"/>
</dbReference>
<dbReference type="FunFam" id="3.30.310.10:FF:000001">
    <property type="entry name" value="TATA-box-binding protein 2"/>
    <property type="match status" value="1"/>
</dbReference>
<dbReference type="GO" id="GO:0000992">
    <property type="term" value="F:RNA polymerase III cis-regulatory region sequence-specific DNA binding"/>
    <property type="evidence" value="ECO:0007669"/>
    <property type="project" value="UniProtKB-ARBA"/>
</dbReference>
<dbReference type="FunFam" id="3.30.310.10:FF:000002">
    <property type="entry name" value="TATA-box-binding protein 2"/>
    <property type="match status" value="1"/>
</dbReference>
<evidence type="ECO:0000256" key="1">
    <source>
        <dbReference type="ARBA" id="ARBA00004123"/>
    </source>
</evidence>
<dbReference type="CDD" id="cd04516">
    <property type="entry name" value="TBP_eukaryotes"/>
    <property type="match status" value="1"/>
</dbReference>
<comment type="function">
    <text evidence="9">General transcription factor that functions at the core of the DNA-binding multiprotein factor TFIID. Binding of TFIID to the TATA box is the initial transcriptional step of the pre-initiation complex (PIC), playing a role in the activation of eukaryotic genes transcribed by RNA polymerase II.</text>
</comment>
<dbReference type="Gene3D" id="3.30.310.10">
    <property type="entry name" value="TATA-Binding Protein"/>
    <property type="match status" value="2"/>
</dbReference>
<evidence type="ECO:0000256" key="3">
    <source>
        <dbReference type="ARBA" id="ARBA00021962"/>
    </source>
</evidence>
<keyword evidence="5" id="KW-0804">Transcription</keyword>
<evidence type="ECO:0000256" key="12">
    <source>
        <dbReference type="SAM" id="MobiDB-lite"/>
    </source>
</evidence>
<name>A0A834Y2F2_APHGI</name>
<dbReference type="SUPFAM" id="SSF55945">
    <property type="entry name" value="TATA-box binding protein-like"/>
    <property type="match status" value="2"/>
</dbReference>
<dbReference type="OrthoDB" id="2127950at2759"/>
<accession>A0A834Y2F2</accession>
<feature type="compositionally biased region" description="Polar residues" evidence="12">
    <location>
        <begin position="79"/>
        <end position="106"/>
    </location>
</feature>
<gene>
    <name evidence="13" type="ORF">HCN44_009528</name>
</gene>
<dbReference type="InterPro" id="IPR030491">
    <property type="entry name" value="TBP_CS"/>
</dbReference>
<dbReference type="GO" id="GO:0006352">
    <property type="term" value="P:DNA-templated transcription initiation"/>
    <property type="evidence" value="ECO:0007669"/>
    <property type="project" value="InterPro"/>
</dbReference>
<dbReference type="InterPro" id="IPR033710">
    <property type="entry name" value="TBP_eukaryotic"/>
</dbReference>
<evidence type="ECO:0000256" key="5">
    <source>
        <dbReference type="ARBA" id="ARBA00023163"/>
    </source>
</evidence>
<proteinExistence type="inferred from homology"/>
<evidence type="ECO:0000256" key="7">
    <source>
        <dbReference type="ARBA" id="ARBA00030739"/>
    </source>
</evidence>
<keyword evidence="14" id="KW-1185">Reference proteome</keyword>
<dbReference type="HAMAP" id="MF_00408">
    <property type="entry name" value="TATA_bind_prot_arch"/>
    <property type="match status" value="1"/>
</dbReference>
<evidence type="ECO:0000256" key="6">
    <source>
        <dbReference type="ARBA" id="ARBA00023242"/>
    </source>
</evidence>
<dbReference type="GO" id="GO:0042797">
    <property type="term" value="P:tRNA transcription by RNA polymerase III"/>
    <property type="evidence" value="ECO:0007669"/>
    <property type="project" value="UniProtKB-ARBA"/>
</dbReference>
<evidence type="ECO:0000313" key="14">
    <source>
        <dbReference type="Proteomes" id="UP000639338"/>
    </source>
</evidence>
<dbReference type="GO" id="GO:0005634">
    <property type="term" value="C:nucleus"/>
    <property type="evidence" value="ECO:0007669"/>
    <property type="project" value="UniProtKB-SubCell"/>
</dbReference>
<comment type="similarity">
    <text evidence="2">Belongs to the TBP family.</text>
</comment>
<keyword evidence="4" id="KW-0238">DNA-binding</keyword>
<sequence length="308" mass="34332">MDQMLPSPGFSIPSIGTPLHQPEEDQQILPTVLQQQQQQQQAQQYQLQQQSIHTPSTNIQSGMMMINQQRPMHYAPSQPFATPQSLMQPQTPQNLMSPAVQPSSQLAPSSIGPSTPGPMTPMTPASADPGILPQLQNIVSTVNLNCRLDLKKIALHARNAEYNPKRFAAVIMRIREPRTTALIFSSGKMVCTGAKSEEDSRLAARKYARIIQKLGFAAKFLDFKIQNMVGSCDVKFPIRLEGLVLTHGQFSSYEPELFPGLIYRMVKPRIVLLIFVSGKVVLTGAKVRQDIYEAFDNIYPILKSFKKT</sequence>
<dbReference type="EMBL" id="JACMRX010000001">
    <property type="protein sequence ID" value="KAF7998130.1"/>
    <property type="molecule type" value="Genomic_DNA"/>
</dbReference>
<organism evidence="13 14">
    <name type="scientific">Aphidius gifuensis</name>
    <name type="common">Parasitoid wasp</name>
    <dbReference type="NCBI Taxonomy" id="684658"/>
    <lineage>
        <taxon>Eukaryota</taxon>
        <taxon>Metazoa</taxon>
        <taxon>Ecdysozoa</taxon>
        <taxon>Arthropoda</taxon>
        <taxon>Hexapoda</taxon>
        <taxon>Insecta</taxon>
        <taxon>Pterygota</taxon>
        <taxon>Neoptera</taxon>
        <taxon>Endopterygota</taxon>
        <taxon>Hymenoptera</taxon>
        <taxon>Apocrita</taxon>
        <taxon>Ichneumonoidea</taxon>
        <taxon>Braconidae</taxon>
        <taxon>Aphidiinae</taxon>
        <taxon>Aphidius</taxon>
    </lineage>
</organism>
<dbReference type="PANTHER" id="PTHR10126">
    <property type="entry name" value="TATA-BOX BINDING PROTEIN"/>
    <property type="match status" value="1"/>
</dbReference>
<dbReference type="PRINTS" id="PR00686">
    <property type="entry name" value="TIFACTORIID"/>
</dbReference>
<protein>
    <recommendedName>
        <fullName evidence="3">TATA-box-binding protein</fullName>
    </recommendedName>
    <alternativeName>
        <fullName evidence="7">TATA sequence-binding protein</fullName>
    </alternativeName>
    <alternativeName>
        <fullName evidence="10">TATA-binding factor</fullName>
    </alternativeName>
    <alternativeName>
        <fullName evidence="8">TATA-box factor</fullName>
    </alternativeName>
    <alternativeName>
        <fullName evidence="11">Transcription initiation factor TFIID TBP subunit</fullName>
    </alternativeName>
</protein>
<dbReference type="InterPro" id="IPR012295">
    <property type="entry name" value="TBP_dom_sf"/>
</dbReference>
<feature type="region of interest" description="Disordered" evidence="12">
    <location>
        <begin position="1"/>
        <end position="24"/>
    </location>
</feature>
<dbReference type="Pfam" id="PF00352">
    <property type="entry name" value="TBP"/>
    <property type="match status" value="2"/>
</dbReference>
<evidence type="ECO:0000313" key="13">
    <source>
        <dbReference type="EMBL" id="KAF7998130.1"/>
    </source>
</evidence>
<dbReference type="AlphaFoldDB" id="A0A834Y2F2"/>
<dbReference type="GO" id="GO:0000978">
    <property type="term" value="F:RNA polymerase II cis-regulatory region sequence-specific DNA binding"/>
    <property type="evidence" value="ECO:0007669"/>
    <property type="project" value="UniProtKB-ARBA"/>
</dbReference>